<dbReference type="Pfam" id="PF13432">
    <property type="entry name" value="TPR_16"/>
    <property type="match status" value="1"/>
</dbReference>
<sequence length="645" mass="72084">MESYLRNWRQDALNKHQYDAAIFVGDKLLALTESDEDAYALAHTHFAAANYTRAFAYVKRGDLIERSPAARYLASYCYIKLDRHEEALHLLGEKNPTHLTASAEPQRRKLQHLSNDLSDKQQGKSRAPYRTDRVDRSEERERESADNLKFEAGMCYLRGLCFAKHNAFDRAKECYKDAVRIDIQCFEAFEQLVKNALMSPGEEWDFLNGLDFESITHNSGSTENVPEAADFVRNLYSTRLSKYTHPENFNMAIETLSTHYKLGQNADILLARAEILFTCSRFQDALDLTSQILKTDPYNFACMPLHLALLHQLDHHHALFALAHDLADTHPEVPCTWLAVGTYYYAKDRIPEARSYFSKASLMDPHFGAAWIGFAHTFAAEGESDQAIAAYSTAARLFQGTHLPQMFLGMQELVLGNITIAREFLTAAYHVCDRDPLLINEIGVATFHEENYESAVRHFEYALEIAKENNAPAHHYAGTRLNLSHALRRSGQFEAALQEVEEVIRLGMCEADVFTTKGLTLLELDQTFEAVTAFHEALAIRPQHPMASDLLNKALKQLTDEGADVLGGADEDDLEDALRRRLDERRAQRNPLGGPSRSGLQQPGLSHASGSGGGGGGGGGRANRLARQAAGLTARSGDPTRRPTP</sequence>
<gene>
    <name evidence="9" type="ORF">TI39_contig677g00001</name>
</gene>
<reference evidence="9 10" key="1">
    <citation type="submission" date="2015-03" db="EMBL/GenBank/DDBJ databases">
        <title>RNA-seq based gene annotation and comparative genomics of four Zymoseptoria species reveal species-specific pathogenicity related genes and transposable element activity.</title>
        <authorList>
            <person name="Grandaubert J."/>
            <person name="Bhattacharyya A."/>
            <person name="Stukenbrock E.H."/>
        </authorList>
    </citation>
    <scope>NUCLEOTIDE SEQUENCE [LARGE SCALE GENOMIC DNA]</scope>
    <source>
        <strain evidence="9 10">Zb18110</strain>
    </source>
</reference>
<dbReference type="STRING" id="1047168.A0A0F4GG97"/>
<dbReference type="Pfam" id="PF12895">
    <property type="entry name" value="ANAPC3"/>
    <property type="match status" value="1"/>
</dbReference>
<dbReference type="GO" id="GO:0005721">
    <property type="term" value="C:pericentric heterochromatin"/>
    <property type="evidence" value="ECO:0007669"/>
    <property type="project" value="EnsemblFungi"/>
</dbReference>
<protein>
    <submittedName>
        <fullName evidence="9">Anaphase-promoting complex subunit cut9 like protein</fullName>
    </submittedName>
</protein>
<keyword evidence="2" id="KW-0677">Repeat</keyword>
<feature type="repeat" description="TPR" evidence="7">
    <location>
        <begin position="334"/>
        <end position="367"/>
    </location>
</feature>
<dbReference type="PANTHER" id="PTHR12558:SF9">
    <property type="entry name" value="CELL DIVISION CYCLE PROTEIN 16 HOMOLOG"/>
    <property type="match status" value="1"/>
</dbReference>
<feature type="compositionally biased region" description="Low complexity" evidence="8">
    <location>
        <begin position="622"/>
        <end position="632"/>
    </location>
</feature>
<feature type="region of interest" description="Disordered" evidence="8">
    <location>
        <begin position="114"/>
        <end position="143"/>
    </location>
</feature>
<evidence type="ECO:0000256" key="3">
    <source>
        <dbReference type="ARBA" id="ARBA00022776"/>
    </source>
</evidence>
<dbReference type="GO" id="GO:0005680">
    <property type="term" value="C:anaphase-promoting complex"/>
    <property type="evidence" value="ECO:0007669"/>
    <property type="project" value="EnsemblFungi"/>
</dbReference>
<dbReference type="InterPro" id="IPR019734">
    <property type="entry name" value="TPR_rpt"/>
</dbReference>
<dbReference type="SMART" id="SM00028">
    <property type="entry name" value="TPR"/>
    <property type="match status" value="6"/>
</dbReference>
<dbReference type="GO" id="GO:0031145">
    <property type="term" value="P:anaphase-promoting complex-dependent catabolic process"/>
    <property type="evidence" value="ECO:0007669"/>
    <property type="project" value="EnsemblFungi"/>
</dbReference>
<organism evidence="9 10">
    <name type="scientific">Zymoseptoria brevis</name>
    <dbReference type="NCBI Taxonomy" id="1047168"/>
    <lineage>
        <taxon>Eukaryota</taxon>
        <taxon>Fungi</taxon>
        <taxon>Dikarya</taxon>
        <taxon>Ascomycota</taxon>
        <taxon>Pezizomycotina</taxon>
        <taxon>Dothideomycetes</taxon>
        <taxon>Dothideomycetidae</taxon>
        <taxon>Mycosphaerellales</taxon>
        <taxon>Mycosphaerellaceae</taxon>
        <taxon>Zymoseptoria</taxon>
    </lineage>
</organism>
<dbReference type="AlphaFoldDB" id="A0A0F4GG97"/>
<dbReference type="GO" id="GO:0016567">
    <property type="term" value="P:protein ubiquitination"/>
    <property type="evidence" value="ECO:0007669"/>
    <property type="project" value="TreeGrafter"/>
</dbReference>
<keyword evidence="1" id="KW-0132">Cell division</keyword>
<evidence type="ECO:0000256" key="1">
    <source>
        <dbReference type="ARBA" id="ARBA00022618"/>
    </source>
</evidence>
<dbReference type="GO" id="GO:0045842">
    <property type="term" value="P:positive regulation of mitotic metaphase/anaphase transition"/>
    <property type="evidence" value="ECO:0007669"/>
    <property type="project" value="TreeGrafter"/>
</dbReference>
<dbReference type="OrthoDB" id="10006270at2759"/>
<keyword evidence="10" id="KW-1185">Reference proteome</keyword>
<dbReference type="GO" id="GO:0051301">
    <property type="term" value="P:cell division"/>
    <property type="evidence" value="ECO:0007669"/>
    <property type="project" value="UniProtKB-KW"/>
</dbReference>
<keyword evidence="6" id="KW-0131">Cell cycle</keyword>
<evidence type="ECO:0000256" key="7">
    <source>
        <dbReference type="PROSITE-ProRule" id="PRU00339"/>
    </source>
</evidence>
<comment type="caution">
    <text evidence="9">The sequence shown here is derived from an EMBL/GenBank/DDBJ whole genome shotgun (WGS) entry which is preliminary data.</text>
</comment>
<evidence type="ECO:0000313" key="9">
    <source>
        <dbReference type="EMBL" id="KJX96298.1"/>
    </source>
</evidence>
<dbReference type="Proteomes" id="UP000033647">
    <property type="component" value="Unassembled WGS sequence"/>
</dbReference>
<dbReference type="Pfam" id="PF13181">
    <property type="entry name" value="TPR_8"/>
    <property type="match status" value="1"/>
</dbReference>
<dbReference type="SUPFAM" id="SSF48452">
    <property type="entry name" value="TPR-like"/>
    <property type="match status" value="3"/>
</dbReference>
<evidence type="ECO:0000256" key="6">
    <source>
        <dbReference type="ARBA" id="ARBA00023306"/>
    </source>
</evidence>
<feature type="repeat" description="TPR" evidence="7">
    <location>
        <begin position="436"/>
        <end position="469"/>
    </location>
</feature>
<feature type="compositionally biased region" description="Gly residues" evidence="8">
    <location>
        <begin position="610"/>
        <end position="621"/>
    </location>
</feature>
<dbReference type="InterPro" id="IPR011990">
    <property type="entry name" value="TPR-like_helical_dom_sf"/>
</dbReference>
<dbReference type="EMBL" id="LAFY01000669">
    <property type="protein sequence ID" value="KJX96298.1"/>
    <property type="molecule type" value="Genomic_DNA"/>
</dbReference>
<evidence type="ECO:0000256" key="5">
    <source>
        <dbReference type="ARBA" id="ARBA00022803"/>
    </source>
</evidence>
<dbReference type="GO" id="GO:0005737">
    <property type="term" value="C:cytoplasm"/>
    <property type="evidence" value="ECO:0007669"/>
    <property type="project" value="TreeGrafter"/>
</dbReference>
<keyword evidence="4" id="KW-0833">Ubl conjugation pathway</keyword>
<proteinExistence type="predicted"/>
<dbReference type="Gene3D" id="1.25.40.10">
    <property type="entry name" value="Tetratricopeptide repeat domain"/>
    <property type="match status" value="1"/>
</dbReference>
<accession>A0A0F4GG97</accession>
<evidence type="ECO:0000256" key="8">
    <source>
        <dbReference type="SAM" id="MobiDB-lite"/>
    </source>
</evidence>
<keyword evidence="5 7" id="KW-0802">TPR repeat</keyword>
<dbReference type="PANTHER" id="PTHR12558">
    <property type="entry name" value="CELL DIVISION CYCLE 16,23,27"/>
    <property type="match status" value="1"/>
</dbReference>
<evidence type="ECO:0000256" key="4">
    <source>
        <dbReference type="ARBA" id="ARBA00022786"/>
    </source>
</evidence>
<evidence type="ECO:0000313" key="10">
    <source>
        <dbReference type="Proteomes" id="UP000033647"/>
    </source>
</evidence>
<feature type="repeat" description="TPR" evidence="7">
    <location>
        <begin position="511"/>
        <end position="544"/>
    </location>
</feature>
<keyword evidence="3" id="KW-0498">Mitosis</keyword>
<evidence type="ECO:0000256" key="2">
    <source>
        <dbReference type="ARBA" id="ARBA00022737"/>
    </source>
</evidence>
<feature type="compositionally biased region" description="Basic and acidic residues" evidence="8">
    <location>
        <begin position="129"/>
        <end position="143"/>
    </location>
</feature>
<feature type="region of interest" description="Disordered" evidence="8">
    <location>
        <begin position="584"/>
        <end position="645"/>
    </location>
</feature>
<name>A0A0F4GG97_9PEZI</name>
<dbReference type="PROSITE" id="PS50005">
    <property type="entry name" value="TPR"/>
    <property type="match status" value="3"/>
</dbReference>